<evidence type="ECO:0000256" key="1">
    <source>
        <dbReference type="ARBA" id="ARBA00004141"/>
    </source>
</evidence>
<dbReference type="AlphaFoldDB" id="A0A3D2XC39"/>
<evidence type="ECO:0000256" key="5">
    <source>
        <dbReference type="SAM" id="Phobius"/>
    </source>
</evidence>
<feature type="transmembrane region" description="Helical" evidence="5">
    <location>
        <begin position="26"/>
        <end position="45"/>
    </location>
</feature>
<dbReference type="EMBL" id="DPVV01000529">
    <property type="protein sequence ID" value="HCL03898.1"/>
    <property type="molecule type" value="Genomic_DNA"/>
</dbReference>
<comment type="subcellular location">
    <subcellularLocation>
        <location evidence="1">Membrane</location>
        <topology evidence="1">Multi-pass membrane protein</topology>
    </subcellularLocation>
</comment>
<feature type="domain" description="TM2" evidence="6">
    <location>
        <begin position="3"/>
        <end position="39"/>
    </location>
</feature>
<evidence type="ECO:0000256" key="4">
    <source>
        <dbReference type="ARBA" id="ARBA00023136"/>
    </source>
</evidence>
<evidence type="ECO:0000313" key="8">
    <source>
        <dbReference type="Proteomes" id="UP000262969"/>
    </source>
</evidence>
<dbReference type="GO" id="GO:0016020">
    <property type="term" value="C:membrane"/>
    <property type="evidence" value="ECO:0007669"/>
    <property type="project" value="UniProtKB-SubCell"/>
</dbReference>
<accession>A0A3D2XC39</accession>
<keyword evidence="3 5" id="KW-1133">Transmembrane helix</keyword>
<keyword evidence="4 5" id="KW-0472">Membrane</keyword>
<feature type="transmembrane region" description="Helical" evidence="5">
    <location>
        <begin position="57"/>
        <end position="79"/>
    </location>
</feature>
<evidence type="ECO:0000313" key="7">
    <source>
        <dbReference type="EMBL" id="HCL03898.1"/>
    </source>
</evidence>
<sequence length="137" mass="15322">MSFLLCFFFGYFGAHKFYAGKWIQGLAYLLFGIPVFFNIIITPIADKFGGFPFAIRSVGVSIILSLLVGVAILYDLFAITNESSTDKNGLIIISGKHKDEICGRTESEKFDDKLNTVVTICVFVIFVIIYFVLLKLL</sequence>
<evidence type="ECO:0000256" key="2">
    <source>
        <dbReference type="ARBA" id="ARBA00022692"/>
    </source>
</evidence>
<evidence type="ECO:0000256" key="3">
    <source>
        <dbReference type="ARBA" id="ARBA00022989"/>
    </source>
</evidence>
<comment type="caution">
    <text evidence="7">The sequence shown here is derived from an EMBL/GenBank/DDBJ whole genome shotgun (WGS) entry which is preliminary data.</text>
</comment>
<evidence type="ECO:0000259" key="6">
    <source>
        <dbReference type="Pfam" id="PF05154"/>
    </source>
</evidence>
<keyword evidence="2 5" id="KW-0812">Transmembrane</keyword>
<feature type="transmembrane region" description="Helical" evidence="5">
    <location>
        <begin position="114"/>
        <end position="134"/>
    </location>
</feature>
<gene>
    <name evidence="7" type="ORF">DHW61_16075</name>
</gene>
<name>A0A3D2XC39_9FIRM</name>
<dbReference type="InterPro" id="IPR007829">
    <property type="entry name" value="TM2"/>
</dbReference>
<dbReference type="Pfam" id="PF05154">
    <property type="entry name" value="TM2"/>
    <property type="match status" value="1"/>
</dbReference>
<reference evidence="7 8" key="1">
    <citation type="journal article" date="2018" name="Nat. Biotechnol.">
        <title>A standardized bacterial taxonomy based on genome phylogeny substantially revises the tree of life.</title>
        <authorList>
            <person name="Parks D.H."/>
            <person name="Chuvochina M."/>
            <person name="Waite D.W."/>
            <person name="Rinke C."/>
            <person name="Skarshewski A."/>
            <person name="Chaumeil P.A."/>
            <person name="Hugenholtz P."/>
        </authorList>
    </citation>
    <scope>NUCLEOTIDE SEQUENCE [LARGE SCALE GENOMIC DNA]</scope>
    <source>
        <strain evidence="7">UBA11728</strain>
    </source>
</reference>
<dbReference type="Proteomes" id="UP000262969">
    <property type="component" value="Unassembled WGS sequence"/>
</dbReference>
<protein>
    <recommendedName>
        <fullName evidence="6">TM2 domain-containing protein</fullName>
    </recommendedName>
</protein>
<organism evidence="7 8">
    <name type="scientific">Lachnoclostridium phytofermentans</name>
    <dbReference type="NCBI Taxonomy" id="66219"/>
    <lineage>
        <taxon>Bacteria</taxon>
        <taxon>Bacillati</taxon>
        <taxon>Bacillota</taxon>
        <taxon>Clostridia</taxon>
        <taxon>Lachnospirales</taxon>
        <taxon>Lachnospiraceae</taxon>
    </lineage>
</organism>
<proteinExistence type="predicted"/>